<dbReference type="GO" id="GO:0050660">
    <property type="term" value="F:flavin adenine dinucleotide binding"/>
    <property type="evidence" value="ECO:0007669"/>
    <property type="project" value="InterPro"/>
</dbReference>
<dbReference type="InterPro" id="IPR037069">
    <property type="entry name" value="AcylCoA_DH/ox_N_sf"/>
</dbReference>
<keyword evidence="7" id="KW-0496">Mitochondrion</keyword>
<evidence type="ECO:0000256" key="6">
    <source>
        <dbReference type="ARBA" id="ARBA00023002"/>
    </source>
</evidence>
<comment type="subcellular location">
    <subcellularLocation>
        <location evidence="2">Mitochondrion</location>
    </subcellularLocation>
</comment>
<dbReference type="Pfam" id="PF02770">
    <property type="entry name" value="Acyl-CoA_dh_M"/>
    <property type="match status" value="1"/>
</dbReference>
<protein>
    <submittedName>
        <fullName evidence="11">Uncharacterized protein</fullName>
    </submittedName>
</protein>
<evidence type="ECO:0000256" key="3">
    <source>
        <dbReference type="ARBA" id="ARBA00022630"/>
    </source>
</evidence>
<dbReference type="InterPro" id="IPR009100">
    <property type="entry name" value="AcylCoA_DH/oxidase_NM_dom_sf"/>
</dbReference>
<dbReference type="PANTHER" id="PTHR42807:SF1">
    <property type="entry name" value="GLUTARYL-COA DEHYDROGENASE, MITOCHONDRIAL"/>
    <property type="match status" value="1"/>
</dbReference>
<dbReference type="GO" id="GO:0005743">
    <property type="term" value="C:mitochondrial inner membrane"/>
    <property type="evidence" value="ECO:0007669"/>
    <property type="project" value="TreeGrafter"/>
</dbReference>
<dbReference type="SUPFAM" id="SSF56645">
    <property type="entry name" value="Acyl-CoA dehydrogenase NM domain-like"/>
    <property type="match status" value="1"/>
</dbReference>
<dbReference type="InterPro" id="IPR052033">
    <property type="entry name" value="Glutaryl-CoA_DH_mitochondrial"/>
</dbReference>
<accession>A0A6V7V4C4</accession>
<dbReference type="OrthoDB" id="7457040at2759"/>
<proteinExistence type="predicted"/>
<sequence>MFSEDPTLAELEFVQSIEDWRRAMGIEKMILVGHSFGGYLASSYALEHPSRIRHLVLVDPWGFPERPHVEQRHIPVWMRAFGKVLSTFNPLATLRAAGPFGSRLVRTLRSDLGIRYSNQDPDAIFEYIYQCNALNPTGEIAFSSMTKHYGWARRPMINRFNGIDPSVPVTFIWGGKSWMDPDPSYEIQARRQDTSYVDVQIVSCAGHHVYADAPVEFCRLLSQISDTVDADADLPDSPESSIMYYYQSLFLFKQQKLFYSFLQIRQNSFSRQKEATTLFSKNSSSFLTPLNIFINSLKNQTTQMPYQSNFDYLDALCLNDQLTEEERTLRDQARIYCTERLMPRVTQAFREEKFDPTLIPELGKMGFLGAPYKGYGCAGVSTVGYGLLTRELERVDSGYRSIMSVQTSLVIGPLFQYGSEEQKQKYIPSLASGEKIGAFGITEPNHGLTLQGWKLKLFGMKKKKLSGAKSWISNSPVADIFIIWARSDKHENAVKGFILEKGMSGLETPKIEGKISLRTSITGQILMDEVAVPEENLLPGATGLSGPFGCLNNARLGISWGALGAAEACFQAARDYAMDRWVT</sequence>
<dbReference type="Pfam" id="PF02771">
    <property type="entry name" value="Acyl-CoA_dh_N"/>
    <property type="match status" value="1"/>
</dbReference>
<dbReference type="GO" id="GO:0000062">
    <property type="term" value="F:fatty-acyl-CoA binding"/>
    <property type="evidence" value="ECO:0007669"/>
    <property type="project" value="TreeGrafter"/>
</dbReference>
<dbReference type="SUPFAM" id="SSF53474">
    <property type="entry name" value="alpha/beta-Hydrolases"/>
    <property type="match status" value="1"/>
</dbReference>
<dbReference type="Gene3D" id="2.40.110.10">
    <property type="entry name" value="Butyryl-CoA Dehydrogenase, subunit A, domain 2"/>
    <property type="match status" value="1"/>
</dbReference>
<dbReference type="InterPro" id="IPR036250">
    <property type="entry name" value="AcylCo_DH-like_C"/>
</dbReference>
<evidence type="ECO:0000256" key="4">
    <source>
        <dbReference type="ARBA" id="ARBA00022827"/>
    </source>
</evidence>
<dbReference type="FunFam" id="1.10.540.10:FF:000003">
    <property type="entry name" value="glutaryl-CoA dehydrogenase, mitochondrial"/>
    <property type="match status" value="1"/>
</dbReference>
<evidence type="ECO:0000256" key="1">
    <source>
        <dbReference type="ARBA" id="ARBA00001974"/>
    </source>
</evidence>
<dbReference type="PANTHER" id="PTHR42807">
    <property type="entry name" value="GLUTARYL-COA DEHYDROGENASE, MITOCHONDRIAL"/>
    <property type="match status" value="1"/>
</dbReference>
<evidence type="ECO:0000313" key="11">
    <source>
        <dbReference type="EMBL" id="CAD2169817.1"/>
    </source>
</evidence>
<reference evidence="11 12" key="1">
    <citation type="submission" date="2020-08" db="EMBL/GenBank/DDBJ databases">
        <authorList>
            <person name="Koutsovoulos G."/>
            <person name="Danchin GJ E."/>
        </authorList>
    </citation>
    <scope>NUCLEOTIDE SEQUENCE [LARGE SCALE GENOMIC DNA]</scope>
</reference>
<comment type="cofactor">
    <cofactor evidence="1">
        <name>FAD</name>
        <dbReference type="ChEBI" id="CHEBI:57692"/>
    </cofactor>
</comment>
<evidence type="ECO:0000256" key="5">
    <source>
        <dbReference type="ARBA" id="ARBA00022946"/>
    </source>
</evidence>
<dbReference type="GO" id="GO:0046949">
    <property type="term" value="P:fatty-acyl-CoA biosynthetic process"/>
    <property type="evidence" value="ECO:0007669"/>
    <property type="project" value="TreeGrafter"/>
</dbReference>
<dbReference type="InterPro" id="IPR029058">
    <property type="entry name" value="AB_hydrolase_fold"/>
</dbReference>
<keyword evidence="4" id="KW-0274">FAD</keyword>
<comment type="caution">
    <text evidence="11">The sequence shown here is derived from an EMBL/GenBank/DDBJ whole genome shotgun (WGS) entry which is preliminary data.</text>
</comment>
<dbReference type="Gene3D" id="3.40.50.1820">
    <property type="entry name" value="alpha/beta hydrolase"/>
    <property type="match status" value="1"/>
</dbReference>
<keyword evidence="6" id="KW-0560">Oxidoreductase</keyword>
<feature type="domain" description="Acyl-CoA dehydrogenase/oxidase N-terminal" evidence="10">
    <location>
        <begin position="323"/>
        <end position="434"/>
    </location>
</feature>
<name>A0A6V7V4C4_MELEN</name>
<dbReference type="GO" id="GO:0004361">
    <property type="term" value="F:glutaryl-CoA dehydrogenase activity"/>
    <property type="evidence" value="ECO:0007669"/>
    <property type="project" value="TreeGrafter"/>
</dbReference>
<dbReference type="Proteomes" id="UP000580250">
    <property type="component" value="Unassembled WGS sequence"/>
</dbReference>
<keyword evidence="5" id="KW-0809">Transit peptide</keyword>
<evidence type="ECO:0000256" key="2">
    <source>
        <dbReference type="ARBA" id="ARBA00004173"/>
    </source>
</evidence>
<evidence type="ECO:0000256" key="7">
    <source>
        <dbReference type="ARBA" id="ARBA00023128"/>
    </source>
</evidence>
<dbReference type="SUPFAM" id="SSF47203">
    <property type="entry name" value="Acyl-CoA dehydrogenase C-terminal domain-like"/>
    <property type="match status" value="1"/>
</dbReference>
<dbReference type="Gene3D" id="1.20.140.10">
    <property type="entry name" value="Butyryl-CoA Dehydrogenase, subunit A, domain 3"/>
    <property type="match status" value="1"/>
</dbReference>
<feature type="domain" description="Acyl-CoA oxidase/dehydrogenase middle" evidence="9">
    <location>
        <begin position="438"/>
        <end position="530"/>
    </location>
</feature>
<evidence type="ECO:0000259" key="10">
    <source>
        <dbReference type="Pfam" id="PF02771"/>
    </source>
</evidence>
<gene>
    <name evidence="11" type="ORF">MENT_LOCUS21177</name>
</gene>
<dbReference type="InterPro" id="IPR013786">
    <property type="entry name" value="AcylCoA_DH/ox_N"/>
</dbReference>
<dbReference type="InterPro" id="IPR006091">
    <property type="entry name" value="Acyl-CoA_Oxase/DH_mid-dom"/>
</dbReference>
<evidence type="ECO:0000259" key="9">
    <source>
        <dbReference type="Pfam" id="PF02770"/>
    </source>
</evidence>
<evidence type="ECO:0000259" key="8">
    <source>
        <dbReference type="Pfam" id="PF00561"/>
    </source>
</evidence>
<dbReference type="EMBL" id="CAJEWN010000158">
    <property type="protein sequence ID" value="CAD2169817.1"/>
    <property type="molecule type" value="Genomic_DNA"/>
</dbReference>
<dbReference type="InterPro" id="IPR046373">
    <property type="entry name" value="Acyl-CoA_Oxase/DH_mid-dom_sf"/>
</dbReference>
<dbReference type="Pfam" id="PF00561">
    <property type="entry name" value="Abhydrolase_1"/>
    <property type="match status" value="1"/>
</dbReference>
<organism evidence="11 12">
    <name type="scientific">Meloidogyne enterolobii</name>
    <name type="common">Root-knot nematode worm</name>
    <name type="synonym">Meloidogyne mayaguensis</name>
    <dbReference type="NCBI Taxonomy" id="390850"/>
    <lineage>
        <taxon>Eukaryota</taxon>
        <taxon>Metazoa</taxon>
        <taxon>Ecdysozoa</taxon>
        <taxon>Nematoda</taxon>
        <taxon>Chromadorea</taxon>
        <taxon>Rhabditida</taxon>
        <taxon>Tylenchina</taxon>
        <taxon>Tylenchomorpha</taxon>
        <taxon>Tylenchoidea</taxon>
        <taxon>Meloidogynidae</taxon>
        <taxon>Meloidogyninae</taxon>
        <taxon>Meloidogyne</taxon>
    </lineage>
</organism>
<dbReference type="PRINTS" id="PR00111">
    <property type="entry name" value="ABHYDROLASE"/>
</dbReference>
<evidence type="ECO:0000313" key="12">
    <source>
        <dbReference type="Proteomes" id="UP000580250"/>
    </source>
</evidence>
<feature type="domain" description="AB hydrolase-1" evidence="8">
    <location>
        <begin position="12"/>
        <end position="214"/>
    </location>
</feature>
<dbReference type="InterPro" id="IPR000073">
    <property type="entry name" value="AB_hydrolase_1"/>
</dbReference>
<dbReference type="AlphaFoldDB" id="A0A6V7V4C4"/>
<dbReference type="GO" id="GO:0033539">
    <property type="term" value="P:fatty acid beta-oxidation using acyl-CoA dehydrogenase"/>
    <property type="evidence" value="ECO:0007669"/>
    <property type="project" value="TreeGrafter"/>
</dbReference>
<keyword evidence="3" id="KW-0285">Flavoprotein</keyword>
<dbReference type="Gene3D" id="1.10.540.10">
    <property type="entry name" value="Acyl-CoA dehydrogenase/oxidase, N-terminal domain"/>
    <property type="match status" value="1"/>
</dbReference>